<accession>A0A1H6UGB3</accession>
<protein>
    <submittedName>
        <fullName evidence="5">L-amino acid N-acyltransferase YncA</fullName>
    </submittedName>
</protein>
<dbReference type="Proteomes" id="UP000198564">
    <property type="component" value="Unassembled WGS sequence"/>
</dbReference>
<feature type="domain" description="N-acetyltransferase" evidence="4">
    <location>
        <begin position="6"/>
        <end position="162"/>
    </location>
</feature>
<evidence type="ECO:0000313" key="5">
    <source>
        <dbReference type="EMBL" id="SEI88717.1"/>
    </source>
</evidence>
<dbReference type="PANTHER" id="PTHR10545:SF29">
    <property type="entry name" value="GH14572P-RELATED"/>
    <property type="match status" value="1"/>
</dbReference>
<reference evidence="6" key="1">
    <citation type="submission" date="2016-10" db="EMBL/GenBank/DDBJ databases">
        <authorList>
            <person name="Varghese N."/>
            <person name="Submissions S."/>
        </authorList>
    </citation>
    <scope>NUCLEOTIDE SEQUENCE [LARGE SCALE GENOMIC DNA]</scope>
    <source>
        <strain evidence="6">DSM 25751</strain>
    </source>
</reference>
<dbReference type="OrthoDB" id="9792929at2"/>
<keyword evidence="3 5" id="KW-0012">Acyltransferase</keyword>
<dbReference type="EMBL" id="FNYW01000029">
    <property type="protein sequence ID" value="SEI88717.1"/>
    <property type="molecule type" value="Genomic_DNA"/>
</dbReference>
<keyword evidence="6" id="KW-1185">Reference proteome</keyword>
<organism evidence="5 6">
    <name type="scientific">Alkalibacterium gilvum</name>
    <dbReference type="NCBI Taxonomy" id="1130080"/>
    <lineage>
        <taxon>Bacteria</taxon>
        <taxon>Bacillati</taxon>
        <taxon>Bacillota</taxon>
        <taxon>Bacilli</taxon>
        <taxon>Lactobacillales</taxon>
        <taxon>Carnobacteriaceae</taxon>
        <taxon>Alkalibacterium</taxon>
    </lineage>
</organism>
<gene>
    <name evidence="5" type="ORF">SAMN04488113_12913</name>
</gene>
<dbReference type="RefSeq" id="WP_091635551.1">
    <property type="nucleotide sequence ID" value="NZ_FNYW01000029.1"/>
</dbReference>
<dbReference type="SUPFAM" id="SSF55729">
    <property type="entry name" value="Acyl-CoA N-acyltransferases (Nat)"/>
    <property type="match status" value="1"/>
</dbReference>
<dbReference type="CDD" id="cd04301">
    <property type="entry name" value="NAT_SF"/>
    <property type="match status" value="1"/>
</dbReference>
<dbReference type="GO" id="GO:0008080">
    <property type="term" value="F:N-acetyltransferase activity"/>
    <property type="evidence" value="ECO:0007669"/>
    <property type="project" value="UniProtKB-ARBA"/>
</dbReference>
<evidence type="ECO:0000256" key="1">
    <source>
        <dbReference type="ARBA" id="ARBA00008694"/>
    </source>
</evidence>
<dbReference type="Gene3D" id="3.40.630.30">
    <property type="match status" value="1"/>
</dbReference>
<comment type="similarity">
    <text evidence="1">Belongs to the acetyltransferase family.</text>
</comment>
<dbReference type="InterPro" id="IPR016181">
    <property type="entry name" value="Acyl_CoA_acyltransferase"/>
</dbReference>
<proteinExistence type="inferred from homology"/>
<dbReference type="FunFam" id="3.40.630.30:FF:000064">
    <property type="entry name" value="GNAT family acetyltransferase"/>
    <property type="match status" value="1"/>
</dbReference>
<evidence type="ECO:0000256" key="3">
    <source>
        <dbReference type="ARBA" id="ARBA00023315"/>
    </source>
</evidence>
<dbReference type="PANTHER" id="PTHR10545">
    <property type="entry name" value="DIAMINE N-ACETYLTRANSFERASE"/>
    <property type="match status" value="1"/>
</dbReference>
<dbReference type="Pfam" id="PF00583">
    <property type="entry name" value="Acetyltransf_1"/>
    <property type="match status" value="1"/>
</dbReference>
<keyword evidence="2 5" id="KW-0808">Transferase</keyword>
<dbReference type="InterPro" id="IPR000182">
    <property type="entry name" value="GNAT_dom"/>
</dbReference>
<evidence type="ECO:0000256" key="2">
    <source>
        <dbReference type="ARBA" id="ARBA00022679"/>
    </source>
</evidence>
<name>A0A1H6UGB3_9LACT</name>
<dbReference type="InterPro" id="IPR051016">
    <property type="entry name" value="Diverse_Substrate_AcTransf"/>
</dbReference>
<evidence type="ECO:0000259" key="4">
    <source>
        <dbReference type="PROSITE" id="PS51186"/>
    </source>
</evidence>
<dbReference type="AlphaFoldDB" id="A0A1H6UGB3"/>
<dbReference type="STRING" id="1130080.SAMN04488113_12913"/>
<dbReference type="PROSITE" id="PS51186">
    <property type="entry name" value="GNAT"/>
    <property type="match status" value="1"/>
</dbReference>
<evidence type="ECO:0000313" key="6">
    <source>
        <dbReference type="Proteomes" id="UP000198564"/>
    </source>
</evidence>
<sequence>MSDNRFSIRFAEPKDVSLILDMIKELAVYEKMLDEVVATEKNIRENVFEKKRVEVIIGEYEDEPVAFALFFPNFSTFLGKPGIYLEDLYIKPEMRGKGLGKKIFTFLAKLTRERNFKRLEWVCLDWNETSIGFYKKMGARPMDEWTTYRMQGKALDALADTD</sequence>